<evidence type="ECO:0000256" key="5">
    <source>
        <dbReference type="ARBA" id="ARBA00022448"/>
    </source>
</evidence>
<evidence type="ECO:0000256" key="7">
    <source>
        <dbReference type="ARBA" id="ARBA00022519"/>
    </source>
</evidence>
<evidence type="ECO:0000256" key="9">
    <source>
        <dbReference type="ARBA" id="ARBA00022748"/>
    </source>
</evidence>
<comment type="subcellular location">
    <subcellularLocation>
        <location evidence="2 12">Cell inner membrane</location>
        <topology evidence="2 12">Single-pass membrane protein</topology>
    </subcellularLocation>
</comment>
<dbReference type="PANTHER" id="PTHR37531:SF1">
    <property type="entry name" value="HEME EXPORTER PROTEIN D"/>
    <property type="match status" value="1"/>
</dbReference>
<evidence type="ECO:0000256" key="11">
    <source>
        <dbReference type="ARBA" id="ARBA00023136"/>
    </source>
</evidence>
<evidence type="ECO:0000256" key="1">
    <source>
        <dbReference type="ARBA" id="ARBA00002442"/>
    </source>
</evidence>
<organism evidence="13 14">
    <name type="scientific">Pararhodospirillum photometricum DSM 122</name>
    <dbReference type="NCBI Taxonomy" id="1150469"/>
    <lineage>
        <taxon>Bacteria</taxon>
        <taxon>Pseudomonadati</taxon>
        <taxon>Pseudomonadota</taxon>
        <taxon>Alphaproteobacteria</taxon>
        <taxon>Rhodospirillales</taxon>
        <taxon>Rhodospirillaceae</taxon>
        <taxon>Pararhodospirillum</taxon>
    </lineage>
</organism>
<proteinExistence type="inferred from homology"/>
<dbReference type="Pfam" id="PF04995">
    <property type="entry name" value="CcmD"/>
    <property type="match status" value="1"/>
</dbReference>
<dbReference type="InterPro" id="IPR052075">
    <property type="entry name" value="Heme_exporter_D"/>
</dbReference>
<reference evidence="13 14" key="1">
    <citation type="submission" date="2012-02" db="EMBL/GenBank/DDBJ databases">
        <title>Shotgun genome sequence of Phaeospirillum photometricum DSM 122.</title>
        <authorList>
            <person name="Duquesne K."/>
            <person name="Sturgis J."/>
        </authorList>
    </citation>
    <scope>NUCLEOTIDE SEQUENCE [LARGE SCALE GENOMIC DNA]</scope>
    <source>
        <strain evidence="14">DSM122</strain>
    </source>
</reference>
<dbReference type="PANTHER" id="PTHR37531">
    <property type="entry name" value="HEME EXPORTER PROTEIN D"/>
    <property type="match status" value="1"/>
</dbReference>
<sequence>MPPPRSAPWASGPWPAKGRAQMDSLMTYFAMGGYALYVWPAYVLCAVVVGGLAVHAWTERRRTLALLDRMRTLSRDREPS</sequence>
<evidence type="ECO:0000256" key="3">
    <source>
        <dbReference type="ARBA" id="ARBA00008741"/>
    </source>
</evidence>
<dbReference type="GO" id="GO:1903607">
    <property type="term" value="P:cytochrome c biosynthetic process"/>
    <property type="evidence" value="ECO:0007669"/>
    <property type="project" value="TreeGrafter"/>
</dbReference>
<keyword evidence="5 12" id="KW-0813">Transport</keyword>
<evidence type="ECO:0000256" key="2">
    <source>
        <dbReference type="ARBA" id="ARBA00004377"/>
    </source>
</evidence>
<keyword evidence="11 12" id="KW-0472">Membrane</keyword>
<dbReference type="GO" id="GO:0017004">
    <property type="term" value="P:cytochrome complex assembly"/>
    <property type="evidence" value="ECO:0007669"/>
    <property type="project" value="UniProtKB-KW"/>
</dbReference>
<feature type="transmembrane region" description="Helical" evidence="12">
    <location>
        <begin position="34"/>
        <end position="57"/>
    </location>
</feature>
<accession>H6SJZ4</accession>
<keyword evidence="7 12" id="KW-0997">Cell inner membrane</keyword>
<dbReference type="PATRIC" id="fig|1150469.3.peg.1897"/>
<dbReference type="EMBL" id="HE663493">
    <property type="protein sequence ID" value="CCG08309.1"/>
    <property type="molecule type" value="Genomic_DNA"/>
</dbReference>
<dbReference type="AlphaFoldDB" id="H6SJZ4"/>
<dbReference type="GO" id="GO:0005886">
    <property type="term" value="C:plasma membrane"/>
    <property type="evidence" value="ECO:0007669"/>
    <property type="project" value="UniProtKB-SubCell"/>
</dbReference>
<comment type="similarity">
    <text evidence="3 12">Belongs to the CcmD/CycX/HelD family.</text>
</comment>
<dbReference type="NCBIfam" id="TIGR03141">
    <property type="entry name" value="cytochro_ccmD"/>
    <property type="match status" value="1"/>
</dbReference>
<evidence type="ECO:0000256" key="10">
    <source>
        <dbReference type="ARBA" id="ARBA00022989"/>
    </source>
</evidence>
<evidence type="ECO:0000256" key="12">
    <source>
        <dbReference type="RuleBase" id="RU363101"/>
    </source>
</evidence>
<evidence type="ECO:0000313" key="14">
    <source>
        <dbReference type="Proteomes" id="UP000033220"/>
    </source>
</evidence>
<keyword evidence="14" id="KW-1185">Reference proteome</keyword>
<comment type="function">
    <text evidence="1 12">Required for the export of heme to the periplasm for the biogenesis of c-type cytochromes.</text>
</comment>
<evidence type="ECO:0000313" key="13">
    <source>
        <dbReference type="EMBL" id="CCG08309.1"/>
    </source>
</evidence>
<dbReference type="STRING" id="1150469.RSPPHO_01683"/>
<evidence type="ECO:0000256" key="8">
    <source>
        <dbReference type="ARBA" id="ARBA00022692"/>
    </source>
</evidence>
<gene>
    <name evidence="13" type="ORF">RSPPHO_01683</name>
</gene>
<keyword evidence="9 12" id="KW-0201">Cytochrome c-type biogenesis</keyword>
<keyword evidence="8 12" id="KW-0812">Transmembrane</keyword>
<dbReference type="GO" id="GO:0015886">
    <property type="term" value="P:heme transport"/>
    <property type="evidence" value="ECO:0007669"/>
    <property type="project" value="InterPro"/>
</dbReference>
<dbReference type="HOGENOM" id="CLU_2587442_0_0_5"/>
<dbReference type="Proteomes" id="UP000033220">
    <property type="component" value="Chromosome DSM 122"/>
</dbReference>
<name>H6SJZ4_PARPM</name>
<dbReference type="InterPro" id="IPR007078">
    <property type="entry name" value="Haem_export_protD_CcmD"/>
</dbReference>
<keyword evidence="10 12" id="KW-1133">Transmembrane helix</keyword>
<evidence type="ECO:0000256" key="6">
    <source>
        <dbReference type="ARBA" id="ARBA00022475"/>
    </source>
</evidence>
<dbReference type="KEGG" id="rpm:RSPPHO_01683"/>
<protein>
    <recommendedName>
        <fullName evidence="4 12">Heme exporter protein D</fullName>
    </recommendedName>
</protein>
<keyword evidence="6 12" id="KW-1003">Cell membrane</keyword>
<evidence type="ECO:0000256" key="4">
    <source>
        <dbReference type="ARBA" id="ARBA00016461"/>
    </source>
</evidence>